<protein>
    <submittedName>
        <fullName evidence="2">Uncharacterized protein</fullName>
    </submittedName>
</protein>
<keyword evidence="3" id="KW-1185">Reference proteome</keyword>
<feature type="region of interest" description="Disordered" evidence="1">
    <location>
        <begin position="67"/>
        <end position="89"/>
    </location>
</feature>
<dbReference type="OrthoDB" id="8794766at2"/>
<accession>A0A4Z0BBX0</accession>
<gene>
    <name evidence="2" type="ORF">EZ216_21080</name>
</gene>
<dbReference type="AlphaFoldDB" id="A0A4Z0BBX0"/>
<dbReference type="Proteomes" id="UP000297839">
    <property type="component" value="Unassembled WGS sequence"/>
</dbReference>
<dbReference type="EMBL" id="SMLK01000015">
    <property type="protein sequence ID" value="TFY96160.1"/>
    <property type="molecule type" value="Genomic_DNA"/>
</dbReference>
<evidence type="ECO:0000313" key="2">
    <source>
        <dbReference type="EMBL" id="TFY96160.1"/>
    </source>
</evidence>
<sequence length="182" mass="19653">MLLRRTTKGTEELRSRSRELGLRERGVLFMLNAPMEARDLHAALGPSTPALIEALLATGHVEAAQAGAVPPPQTAEPVPTAAAEPSAAAPESRRSLAAARMFLFDVCERMFVRRSPQVAERFRSMLREARDGLSMVAAAQEILDHVEQVAGTERAATVRDRLAELLPDGLEPPITTAPSPLD</sequence>
<comment type="caution">
    <text evidence="2">The sequence shown here is derived from an EMBL/GenBank/DDBJ whole genome shotgun (WGS) entry which is preliminary data.</text>
</comment>
<proteinExistence type="predicted"/>
<feature type="compositionally biased region" description="Low complexity" evidence="1">
    <location>
        <begin position="75"/>
        <end position="89"/>
    </location>
</feature>
<dbReference type="RefSeq" id="WP_135251777.1">
    <property type="nucleotide sequence ID" value="NZ_SMLK01000015.1"/>
</dbReference>
<reference evidence="2 3" key="1">
    <citation type="submission" date="2019-03" db="EMBL/GenBank/DDBJ databases">
        <title>Ramlibacter sp. 18x22-1, whole genome shotgun sequence.</title>
        <authorList>
            <person name="Zhang X."/>
            <person name="Feng G."/>
            <person name="Zhu H."/>
        </authorList>
    </citation>
    <scope>NUCLEOTIDE SEQUENCE [LARGE SCALE GENOMIC DNA]</scope>
    <source>
        <strain evidence="2 3">18x22-1</strain>
    </source>
</reference>
<name>A0A4Z0BBX0_9BURK</name>
<organism evidence="2 3">
    <name type="scientific">Ramlibacter humi</name>
    <dbReference type="NCBI Taxonomy" id="2530451"/>
    <lineage>
        <taxon>Bacteria</taxon>
        <taxon>Pseudomonadati</taxon>
        <taxon>Pseudomonadota</taxon>
        <taxon>Betaproteobacteria</taxon>
        <taxon>Burkholderiales</taxon>
        <taxon>Comamonadaceae</taxon>
        <taxon>Ramlibacter</taxon>
    </lineage>
</organism>
<evidence type="ECO:0000256" key="1">
    <source>
        <dbReference type="SAM" id="MobiDB-lite"/>
    </source>
</evidence>
<evidence type="ECO:0000313" key="3">
    <source>
        <dbReference type="Proteomes" id="UP000297839"/>
    </source>
</evidence>